<feature type="transmembrane region" description="Helical" evidence="7">
    <location>
        <begin position="159"/>
        <end position="179"/>
    </location>
</feature>
<dbReference type="InterPro" id="IPR010920">
    <property type="entry name" value="LSM_dom_sf"/>
</dbReference>
<dbReference type="Gene3D" id="2.30.30.60">
    <property type="match status" value="1"/>
</dbReference>
<evidence type="ECO:0000256" key="2">
    <source>
        <dbReference type="ARBA" id="ARBA00008017"/>
    </source>
</evidence>
<keyword evidence="7" id="KW-0997">Cell inner membrane</keyword>
<feature type="domain" description="Mechanosensitive ion channel MscS" evidence="8">
    <location>
        <begin position="362"/>
        <end position="427"/>
    </location>
</feature>
<evidence type="ECO:0000259" key="9">
    <source>
        <dbReference type="Pfam" id="PF21082"/>
    </source>
</evidence>
<reference evidence="10 11" key="1">
    <citation type="submission" date="2017-05" db="EMBL/GenBank/DDBJ databases">
        <authorList>
            <person name="Song R."/>
            <person name="Chenine A.L."/>
            <person name="Ruprecht R.M."/>
        </authorList>
    </citation>
    <scope>NUCLEOTIDE SEQUENCE [LARGE SCALE GENOMIC DNA]</scope>
    <source>
        <strain evidence="10 11">CECT 8663</strain>
    </source>
</reference>
<evidence type="ECO:0000256" key="3">
    <source>
        <dbReference type="ARBA" id="ARBA00022475"/>
    </source>
</evidence>
<comment type="function">
    <text evidence="7">Mechanosensitive channel that participates in the regulation of osmotic pressure changes within the cell, opening in response to stretch forces in the membrane lipid bilayer, without the need for other proteins. Contributes to normal resistance to hypoosmotic shock. Forms an ion channel of 1.0 nanosiemens conductance with a slight preference for anions.</text>
</comment>
<evidence type="ECO:0000256" key="6">
    <source>
        <dbReference type="ARBA" id="ARBA00023136"/>
    </source>
</evidence>
<dbReference type="Pfam" id="PF00924">
    <property type="entry name" value="MS_channel_2nd"/>
    <property type="match status" value="1"/>
</dbReference>
<dbReference type="InterPro" id="IPR011066">
    <property type="entry name" value="MscS_channel_C_sf"/>
</dbReference>
<keyword evidence="5 7" id="KW-1133">Transmembrane helix</keyword>
<dbReference type="InterPro" id="IPR049278">
    <property type="entry name" value="MS_channel_C"/>
</dbReference>
<dbReference type="EMBL" id="FXYH01000038">
    <property type="protein sequence ID" value="SMX50639.1"/>
    <property type="molecule type" value="Genomic_DNA"/>
</dbReference>
<dbReference type="GO" id="GO:0008381">
    <property type="term" value="F:mechanosensitive monoatomic ion channel activity"/>
    <property type="evidence" value="ECO:0007669"/>
    <property type="project" value="InterPro"/>
</dbReference>
<organism evidence="10 11">
    <name type="scientific">Pelagimonas varians</name>
    <dbReference type="NCBI Taxonomy" id="696760"/>
    <lineage>
        <taxon>Bacteria</taxon>
        <taxon>Pseudomonadati</taxon>
        <taxon>Pseudomonadota</taxon>
        <taxon>Alphaproteobacteria</taxon>
        <taxon>Rhodobacterales</taxon>
        <taxon>Roseobacteraceae</taxon>
        <taxon>Pelagimonas</taxon>
    </lineage>
</organism>
<evidence type="ECO:0000256" key="4">
    <source>
        <dbReference type="ARBA" id="ARBA00022692"/>
    </source>
</evidence>
<keyword evidence="6 7" id="KW-0472">Membrane</keyword>
<keyword evidence="4 7" id="KW-0812">Transmembrane</keyword>
<name>A0A238L6L1_9RHOB</name>
<accession>A0A238L6L1</accession>
<dbReference type="Proteomes" id="UP000220836">
    <property type="component" value="Unassembled WGS sequence"/>
</dbReference>
<dbReference type="Gene3D" id="3.30.70.100">
    <property type="match status" value="1"/>
</dbReference>
<keyword evidence="3" id="KW-1003">Cell membrane</keyword>
<feature type="transmembrane region" description="Helical" evidence="7">
    <location>
        <begin position="263"/>
        <end position="288"/>
    </location>
</feature>
<feature type="transmembrane region" description="Helical" evidence="7">
    <location>
        <begin position="221"/>
        <end position="243"/>
    </location>
</feature>
<dbReference type="GO" id="GO:0005886">
    <property type="term" value="C:plasma membrane"/>
    <property type="evidence" value="ECO:0007669"/>
    <property type="project" value="UniProtKB-SubCell"/>
</dbReference>
<comment type="subcellular location">
    <subcellularLocation>
        <location evidence="7">Cell inner membrane</location>
        <topology evidence="7">Multi-pass membrane protein</topology>
    </subcellularLocation>
    <subcellularLocation>
        <location evidence="1">Cell membrane</location>
        <topology evidence="1">Multi-pass membrane protein</topology>
    </subcellularLocation>
</comment>
<protein>
    <recommendedName>
        <fullName evidence="7">Small-conductance mechanosensitive channel</fullName>
    </recommendedName>
</protein>
<dbReference type="InterPro" id="IPR023408">
    <property type="entry name" value="MscS_beta-dom_sf"/>
</dbReference>
<evidence type="ECO:0000313" key="11">
    <source>
        <dbReference type="Proteomes" id="UP000220836"/>
    </source>
</evidence>
<feature type="transmembrane region" description="Helical" evidence="7">
    <location>
        <begin position="348"/>
        <end position="374"/>
    </location>
</feature>
<evidence type="ECO:0000259" key="8">
    <source>
        <dbReference type="Pfam" id="PF00924"/>
    </source>
</evidence>
<comment type="subunit">
    <text evidence="7">Homoheptamer.</text>
</comment>
<dbReference type="AlphaFoldDB" id="A0A238L6L1"/>
<feature type="domain" description="Mechanosensitive ion channel MscS C-terminal" evidence="9">
    <location>
        <begin position="441"/>
        <end position="520"/>
    </location>
</feature>
<dbReference type="Pfam" id="PF21082">
    <property type="entry name" value="MS_channel_3rd"/>
    <property type="match status" value="1"/>
</dbReference>
<dbReference type="PANTHER" id="PTHR30221">
    <property type="entry name" value="SMALL-CONDUCTANCE MECHANOSENSITIVE CHANNEL"/>
    <property type="match status" value="1"/>
</dbReference>
<keyword evidence="7" id="KW-0813">Transport</keyword>
<evidence type="ECO:0000256" key="7">
    <source>
        <dbReference type="RuleBase" id="RU369025"/>
    </source>
</evidence>
<evidence type="ECO:0000313" key="10">
    <source>
        <dbReference type="EMBL" id="SMX50639.1"/>
    </source>
</evidence>
<evidence type="ECO:0000256" key="1">
    <source>
        <dbReference type="ARBA" id="ARBA00004651"/>
    </source>
</evidence>
<evidence type="ECO:0000256" key="5">
    <source>
        <dbReference type="ARBA" id="ARBA00022989"/>
    </source>
</evidence>
<proteinExistence type="inferred from homology"/>
<dbReference type="InterPro" id="IPR006685">
    <property type="entry name" value="MscS_channel_2nd"/>
</dbReference>
<feature type="transmembrane region" description="Helical" evidence="7">
    <location>
        <begin position="312"/>
        <end position="336"/>
    </location>
</feature>
<keyword evidence="7" id="KW-0406">Ion transport</keyword>
<sequence length="552" mass="61140">MLERSLFPKSGFLFTTTIACLFLWVGMVHAQQEQADPALPQVQVDPQFASPVVVEGDELFVVRGTSALPADERAGLVAARIVEFAERSNIQTVEMRIEDGSLGKHILADDRLMTVTTQADSEFEKMELEVLAELQAEAIMQAILIYRADRSDDARINSVVAAFVWTVVFIALVALMRVVRDRLPDRIAASVKKRTTGVGQATNDMVNSTAMAALVRYLMRLVLLIFFLFLTYYYLSFVLLAFAETKPTAQLLITYLTGPIVDVLKGFGAYLPNLIALFVITALTRFIIKGVRLFFVNVEAGTIRLDDFEPTWVWPTFNIIRVILISIAVVISFPYIPGSESRAFQGLAILAGLMVSVGSNSVIANALSGLFVIYRRSTNIGDRIKIGGHIGDVVEIKLMETIIKSIKNELISIPNAQLLNSEVINYSSRIDGRGLLLHTMVGIGYEEPRDKIEAMLVEAANRTKGLLKSPEPFVLINALADYAINYQINGYTTRGSSMPKTMSNLHRNIIDVFNENDVQIMTPSYIADPAIAKIPDAPWNGVLKKSKTNKKR</sequence>
<dbReference type="RefSeq" id="WP_245911052.1">
    <property type="nucleotide sequence ID" value="NZ_FXYH01000038.1"/>
</dbReference>
<keyword evidence="11" id="KW-1185">Reference proteome</keyword>
<dbReference type="SUPFAM" id="SSF82689">
    <property type="entry name" value="Mechanosensitive channel protein MscS (YggB), C-terminal domain"/>
    <property type="match status" value="1"/>
</dbReference>
<dbReference type="SUPFAM" id="SSF50182">
    <property type="entry name" value="Sm-like ribonucleoproteins"/>
    <property type="match status" value="1"/>
</dbReference>
<gene>
    <name evidence="10" type="primary">mscK_2</name>
    <name evidence="10" type="ORF">PEV8663_04743</name>
</gene>
<dbReference type="PROSITE" id="PS51257">
    <property type="entry name" value="PROKAR_LIPOPROTEIN"/>
    <property type="match status" value="1"/>
</dbReference>
<dbReference type="InterPro" id="IPR045275">
    <property type="entry name" value="MscS_archaea/bacteria_type"/>
</dbReference>
<comment type="similarity">
    <text evidence="2 7">Belongs to the MscS (TC 1.A.23) family.</text>
</comment>
<dbReference type="PANTHER" id="PTHR30221:SF18">
    <property type="entry name" value="SLL0590 PROTEIN"/>
    <property type="match status" value="1"/>
</dbReference>
<keyword evidence="7" id="KW-0407">Ion channel</keyword>
<comment type="caution">
    <text evidence="7">Lacks conserved residue(s) required for the propagation of feature annotation.</text>
</comment>